<evidence type="ECO:0000313" key="2">
    <source>
        <dbReference type="Proteomes" id="UP000490922"/>
    </source>
</evidence>
<comment type="caution">
    <text evidence="1">The sequence shown here is derived from an EMBL/GenBank/DDBJ whole genome shotgun (WGS) entry which is preliminary data.</text>
</comment>
<dbReference type="Pfam" id="PF10677">
    <property type="entry name" value="DUF2490"/>
    <property type="match status" value="1"/>
</dbReference>
<evidence type="ECO:0000313" key="1">
    <source>
        <dbReference type="EMBL" id="KAB1156333.1"/>
    </source>
</evidence>
<gene>
    <name evidence="1" type="ORF">F6464_09090</name>
</gene>
<dbReference type="Proteomes" id="UP000490922">
    <property type="component" value="Unassembled WGS sequence"/>
</dbReference>
<protein>
    <submittedName>
        <fullName evidence="1">DUF2490 domain-containing protein</fullName>
    </submittedName>
</protein>
<proteinExistence type="predicted"/>
<sequence>MLKHFFKVIFVLVPFLVLSQKQTSKDVNNQTQTWFSLNNNIKINEHWSLLADFHIRKNDFLDNESFYFVRSGIGYSPNSKVFFVAGYAHMWLAPTKPEWNIFSNENRFYQQAQLSSKIGNVSVLQRVRNEQRWQEMIVNDEKTGANRFTNRVRYLLSFNIPIFRKSTMPSLIVSDEVLIHFGKEVIYNTFDQNRIFIGMKQCINPKLSFDFGYMNVYQQKYSGFQYDSNHTLRLFFYYNTSINALTHFKLHESGDE</sequence>
<dbReference type="RefSeq" id="WP_151107484.1">
    <property type="nucleotide sequence ID" value="NZ_WAEM01000003.1"/>
</dbReference>
<dbReference type="EMBL" id="WAEM01000003">
    <property type="protein sequence ID" value="KAB1156333.1"/>
    <property type="molecule type" value="Genomic_DNA"/>
</dbReference>
<accession>A0A7J5AFS8</accession>
<dbReference type="InterPro" id="IPR019619">
    <property type="entry name" value="DUF2490"/>
</dbReference>
<dbReference type="OrthoDB" id="1118734at2"/>
<name>A0A7J5AFS8_9FLAO</name>
<reference evidence="1 2" key="1">
    <citation type="submission" date="2019-09" db="EMBL/GenBank/DDBJ databases">
        <title>Flavobacterium sp. nov., isolated from glacier ice.</title>
        <authorList>
            <person name="Liu Q."/>
        </authorList>
    </citation>
    <scope>NUCLEOTIDE SEQUENCE [LARGE SCALE GENOMIC DNA]</scope>
    <source>
        <strain evidence="1 2">NBRC 112527</strain>
    </source>
</reference>
<dbReference type="AlphaFoldDB" id="A0A7J5AFS8"/>
<keyword evidence="2" id="KW-1185">Reference proteome</keyword>
<organism evidence="1 2">
    <name type="scientific">Flavobacterium luteum</name>
    <dbReference type="NCBI Taxonomy" id="2026654"/>
    <lineage>
        <taxon>Bacteria</taxon>
        <taxon>Pseudomonadati</taxon>
        <taxon>Bacteroidota</taxon>
        <taxon>Flavobacteriia</taxon>
        <taxon>Flavobacteriales</taxon>
        <taxon>Flavobacteriaceae</taxon>
        <taxon>Flavobacterium</taxon>
    </lineage>
</organism>